<evidence type="ECO:0000313" key="6">
    <source>
        <dbReference type="EMBL" id="SFP16278.1"/>
    </source>
</evidence>
<feature type="domain" description="Type I restriction modification DNA specificity" evidence="5">
    <location>
        <begin position="35"/>
        <end position="176"/>
    </location>
</feature>
<protein>
    <submittedName>
        <fullName evidence="6">Type I restriction enzyme, S subunit</fullName>
    </submittedName>
</protein>
<dbReference type="Proteomes" id="UP000199331">
    <property type="component" value="Unassembled WGS sequence"/>
</dbReference>
<dbReference type="PANTHER" id="PTHR43140">
    <property type="entry name" value="TYPE-1 RESTRICTION ENZYME ECOKI SPECIFICITY PROTEIN"/>
    <property type="match status" value="1"/>
</dbReference>
<keyword evidence="3" id="KW-0238">DNA-binding</keyword>
<evidence type="ECO:0000313" key="7">
    <source>
        <dbReference type="Proteomes" id="UP000199331"/>
    </source>
</evidence>
<dbReference type="InterPro" id="IPR044946">
    <property type="entry name" value="Restrct_endonuc_typeI_TRD_sf"/>
</dbReference>
<gene>
    <name evidence="6" type="ORF">SAMN04488060_1760</name>
</gene>
<organism evidence="6 7">
    <name type="scientific">Qipengyuania nanhaisediminis</name>
    <dbReference type="NCBI Taxonomy" id="604088"/>
    <lineage>
        <taxon>Bacteria</taxon>
        <taxon>Pseudomonadati</taxon>
        <taxon>Pseudomonadota</taxon>
        <taxon>Alphaproteobacteria</taxon>
        <taxon>Sphingomonadales</taxon>
        <taxon>Erythrobacteraceae</taxon>
        <taxon>Qipengyuania</taxon>
    </lineage>
</organism>
<dbReference type="STRING" id="604088.SAMN04488060_1760"/>
<dbReference type="SUPFAM" id="SSF116734">
    <property type="entry name" value="DNA methylase specificity domain"/>
    <property type="match status" value="2"/>
</dbReference>
<feature type="compositionally biased region" description="Basic and acidic residues" evidence="4">
    <location>
        <begin position="419"/>
        <end position="436"/>
    </location>
</feature>
<dbReference type="EMBL" id="FOWZ01000002">
    <property type="protein sequence ID" value="SFP16278.1"/>
    <property type="molecule type" value="Genomic_DNA"/>
</dbReference>
<dbReference type="PANTHER" id="PTHR43140:SF1">
    <property type="entry name" value="TYPE I RESTRICTION ENZYME ECOKI SPECIFICITY SUBUNIT"/>
    <property type="match status" value="1"/>
</dbReference>
<accession>A0A1I5N364</accession>
<dbReference type="InterPro" id="IPR000055">
    <property type="entry name" value="Restrct_endonuc_typeI_TRD"/>
</dbReference>
<proteinExistence type="inferred from homology"/>
<keyword evidence="7" id="KW-1185">Reference proteome</keyword>
<comment type="similarity">
    <text evidence="1">Belongs to the type-I restriction system S methylase family.</text>
</comment>
<dbReference type="CDD" id="cd17517">
    <property type="entry name" value="RMtype1_S_EcoKI_StySPI-TRD2-CR2_like"/>
    <property type="match status" value="1"/>
</dbReference>
<dbReference type="GO" id="GO:0009307">
    <property type="term" value="P:DNA restriction-modification system"/>
    <property type="evidence" value="ECO:0007669"/>
    <property type="project" value="UniProtKB-KW"/>
</dbReference>
<sequence length="444" mass="48696">MESDELPAGWARCQLDDITMSIDKIDQKQEPEREIAYIDISGIDNESNRIVETKRYTLGEAPSRARQIVKAGDTVFSTVRPYLRNIALVPDKLDNEIASTGFSVIRGANGVEPLFLFFLATSQSFVDALTRVQYGASYPAVKDTQVKSQPLLLPPSSEQQRIVEKIETLFAELDKGEEVLREVQKLLARYRQSVLKAAVTGTLTAKGPTEWVPVVLGDLLADIRYGTAKKCRPGVAGTPVLRIPNVVGGGIDLADLKFTELTEKELEKLSLREGDVLIVRSNGSANLVGRGAIVTADAVGMAYAGYLIRLRVDCKRILPAFLHIVLNSPAVRARIERQAKSTSGVHNLNSAETKAIAFDLPDVDTQAEIIEAVEEAISRIEQGEAWCETELKRSAALRQSILKDAFSGKLVPQDPSDEPADKLLERIHAAREDKPNAKRKKASA</sequence>
<evidence type="ECO:0000256" key="3">
    <source>
        <dbReference type="ARBA" id="ARBA00023125"/>
    </source>
</evidence>
<dbReference type="InterPro" id="IPR051212">
    <property type="entry name" value="Type-I_RE_S_subunit"/>
</dbReference>
<dbReference type="RefSeq" id="WP_090480065.1">
    <property type="nucleotide sequence ID" value="NZ_FOWZ01000002.1"/>
</dbReference>
<feature type="region of interest" description="Disordered" evidence="4">
    <location>
        <begin position="408"/>
        <end position="444"/>
    </location>
</feature>
<dbReference type="Gene3D" id="3.90.220.20">
    <property type="entry name" value="DNA methylase specificity domains"/>
    <property type="match status" value="2"/>
</dbReference>
<evidence type="ECO:0000256" key="4">
    <source>
        <dbReference type="SAM" id="MobiDB-lite"/>
    </source>
</evidence>
<dbReference type="GO" id="GO:0003677">
    <property type="term" value="F:DNA binding"/>
    <property type="evidence" value="ECO:0007669"/>
    <property type="project" value="UniProtKB-KW"/>
</dbReference>
<evidence type="ECO:0000256" key="2">
    <source>
        <dbReference type="ARBA" id="ARBA00022747"/>
    </source>
</evidence>
<evidence type="ECO:0000259" key="5">
    <source>
        <dbReference type="Pfam" id="PF01420"/>
    </source>
</evidence>
<evidence type="ECO:0000256" key="1">
    <source>
        <dbReference type="ARBA" id="ARBA00010923"/>
    </source>
</evidence>
<keyword evidence="2" id="KW-0680">Restriction system</keyword>
<dbReference type="Pfam" id="PF01420">
    <property type="entry name" value="Methylase_S"/>
    <property type="match status" value="1"/>
</dbReference>
<reference evidence="7" key="1">
    <citation type="submission" date="2016-10" db="EMBL/GenBank/DDBJ databases">
        <authorList>
            <person name="Varghese N."/>
            <person name="Submissions S."/>
        </authorList>
    </citation>
    <scope>NUCLEOTIDE SEQUENCE [LARGE SCALE GENOMIC DNA]</scope>
    <source>
        <strain evidence="7">CGMCC 1.7715</strain>
    </source>
</reference>
<dbReference type="AlphaFoldDB" id="A0A1I5N364"/>
<name>A0A1I5N364_9SPHN</name>